<dbReference type="RefSeq" id="WP_145376703.1">
    <property type="nucleotide sequence ID" value="NZ_CP036276.1"/>
</dbReference>
<dbReference type="KEGG" id="sdyn:Mal52_28090"/>
<protein>
    <submittedName>
        <fullName evidence="1">Uncharacterized protein</fullName>
    </submittedName>
</protein>
<dbReference type="Proteomes" id="UP000319383">
    <property type="component" value="Chromosome"/>
</dbReference>
<evidence type="ECO:0000313" key="1">
    <source>
        <dbReference type="EMBL" id="QDU44330.1"/>
    </source>
</evidence>
<proteinExistence type="predicted"/>
<accession>A0A517ZPI8</accession>
<name>A0A517ZPI8_9PLAN</name>
<reference evidence="1 2" key="1">
    <citation type="submission" date="2019-02" db="EMBL/GenBank/DDBJ databases">
        <title>Deep-cultivation of Planctomycetes and their phenomic and genomic characterization uncovers novel biology.</title>
        <authorList>
            <person name="Wiegand S."/>
            <person name="Jogler M."/>
            <person name="Boedeker C."/>
            <person name="Pinto D."/>
            <person name="Vollmers J."/>
            <person name="Rivas-Marin E."/>
            <person name="Kohn T."/>
            <person name="Peeters S.H."/>
            <person name="Heuer A."/>
            <person name="Rast P."/>
            <person name="Oberbeckmann S."/>
            <person name="Bunk B."/>
            <person name="Jeske O."/>
            <person name="Meyerdierks A."/>
            <person name="Storesund J.E."/>
            <person name="Kallscheuer N."/>
            <person name="Luecker S."/>
            <person name="Lage O.M."/>
            <person name="Pohl T."/>
            <person name="Merkel B.J."/>
            <person name="Hornburger P."/>
            <person name="Mueller R.-W."/>
            <person name="Bruemmer F."/>
            <person name="Labrenz M."/>
            <person name="Spormann A.M."/>
            <person name="Op den Camp H."/>
            <person name="Overmann J."/>
            <person name="Amann R."/>
            <person name="Jetten M.S.M."/>
            <person name="Mascher T."/>
            <person name="Medema M.H."/>
            <person name="Devos D.P."/>
            <person name="Kaster A.-K."/>
            <person name="Ovreas L."/>
            <person name="Rohde M."/>
            <person name="Galperin M.Y."/>
            <person name="Jogler C."/>
        </authorList>
    </citation>
    <scope>NUCLEOTIDE SEQUENCE [LARGE SCALE GENOMIC DNA]</scope>
    <source>
        <strain evidence="1 2">Mal52</strain>
    </source>
</reference>
<dbReference type="EMBL" id="CP036276">
    <property type="protein sequence ID" value="QDU44330.1"/>
    <property type="molecule type" value="Genomic_DNA"/>
</dbReference>
<dbReference type="AlphaFoldDB" id="A0A517ZPI8"/>
<gene>
    <name evidence="1" type="ORF">Mal52_28090</name>
</gene>
<dbReference type="SUPFAM" id="SSF46785">
    <property type="entry name" value="Winged helix' DNA-binding domain"/>
    <property type="match status" value="1"/>
</dbReference>
<evidence type="ECO:0000313" key="2">
    <source>
        <dbReference type="Proteomes" id="UP000319383"/>
    </source>
</evidence>
<organism evidence="1 2">
    <name type="scientific">Symmachiella dynata</name>
    <dbReference type="NCBI Taxonomy" id="2527995"/>
    <lineage>
        <taxon>Bacteria</taxon>
        <taxon>Pseudomonadati</taxon>
        <taxon>Planctomycetota</taxon>
        <taxon>Planctomycetia</taxon>
        <taxon>Planctomycetales</taxon>
        <taxon>Planctomycetaceae</taxon>
        <taxon>Symmachiella</taxon>
    </lineage>
</organism>
<keyword evidence="2" id="KW-1185">Reference proteome</keyword>
<sequence length="595" mass="66543">MRSLLIYPTHENCDEVREQYERNDIIAACYPPRMTEDTGERPQNCWNDNSNIAEGMGLSVVQAVCPACEFRKKCRESGYLGLLMTVADAHVAIATHKRAEYTGLAELSQSREYLSIHEDAISLLRPPAEISLCDIVQARLLIQDYILNDPASLNWFGDATRVDDDGNRYQDEELAIRRERQYVYFRLMSGLLEHLFQAIEAADQTVEWSPPETARVPAGFERTLFFSIRRANIDFRDQPWRFLLTAAAGKLHLAAIIVERRFHKGGGQGNAYLKKSVVGVIDNPPPMNCVVWINDATADTEHVEAIVGHAVHQATPDGHIELRKKAVQIPRDITRRTSAKTVRGLIRGVMADRPQFRRIGIIGHSTHMSALKKLGAGFDERIAKISYFGSGEERSSNDWHHKCDLIIVAGTPRIPPAAIAKHLVQIGEMSAATCEPEWGVIYWHGETESQEPTKVNSRGYKNEAWRRAHQDLVRAQIVQATGRGRGILETGCEVLVLSDEECGLPLSDTGVEILNDASVAILNALQKLTAVFPNNIYLGKTAVSTSQLATTVNMKPRRVREYLNDLERRGLVQKIGERSGWRLVINSAEEVAPCP</sequence>
<dbReference type="InterPro" id="IPR036390">
    <property type="entry name" value="WH_DNA-bd_sf"/>
</dbReference>